<sequence>MIAAAVTAGDRLTVHRPRVGLPARKHAVLRWMGRVENPPLSSAANHHHGAPEAGIHIVSGHPVLVHHDGGQEIRIAAKGSGRFRGISVSAELPECGREEAVMSTCCAHARRLPEQGS</sequence>
<reference evidence="1 2" key="1">
    <citation type="submission" date="2018-11" db="EMBL/GenBank/DDBJ databases">
        <title>Whole genome sequence of Streptomyces paromomycinus NBRC 15454(T).</title>
        <authorList>
            <person name="Komaki H."/>
            <person name="Tamura T."/>
        </authorList>
    </citation>
    <scope>NUCLEOTIDE SEQUENCE [LARGE SCALE GENOMIC DNA]</scope>
    <source>
        <strain evidence="1 2">NBRC 15454</strain>
    </source>
</reference>
<evidence type="ECO:0000313" key="1">
    <source>
        <dbReference type="EMBL" id="GCD44241.1"/>
    </source>
</evidence>
<name>A0A401W4M1_STREY</name>
<organism evidence="1 2">
    <name type="scientific">Streptomyces paromomycinus</name>
    <name type="common">Streptomyces rimosus subsp. paromomycinus</name>
    <dbReference type="NCBI Taxonomy" id="92743"/>
    <lineage>
        <taxon>Bacteria</taxon>
        <taxon>Bacillati</taxon>
        <taxon>Actinomycetota</taxon>
        <taxon>Actinomycetes</taxon>
        <taxon>Kitasatosporales</taxon>
        <taxon>Streptomycetaceae</taxon>
        <taxon>Streptomyces</taxon>
    </lineage>
</organism>
<gene>
    <name evidence="1" type="ORF">GKJPGBOP_03933</name>
</gene>
<dbReference type="EMBL" id="BHZD01000001">
    <property type="protein sequence ID" value="GCD44241.1"/>
    <property type="molecule type" value="Genomic_DNA"/>
</dbReference>
<dbReference type="AlphaFoldDB" id="A0A401W4M1"/>
<comment type="caution">
    <text evidence="1">The sequence shown here is derived from an EMBL/GenBank/DDBJ whole genome shotgun (WGS) entry which is preliminary data.</text>
</comment>
<accession>A0A401W4M1</accession>
<proteinExistence type="predicted"/>
<protein>
    <submittedName>
        <fullName evidence="1">Uncharacterized protein</fullName>
    </submittedName>
</protein>
<dbReference type="Proteomes" id="UP000286746">
    <property type="component" value="Unassembled WGS sequence"/>
</dbReference>
<evidence type="ECO:0000313" key="2">
    <source>
        <dbReference type="Proteomes" id="UP000286746"/>
    </source>
</evidence>
<keyword evidence="2" id="KW-1185">Reference proteome</keyword>